<evidence type="ECO:0000256" key="1">
    <source>
        <dbReference type="SAM" id="Phobius"/>
    </source>
</evidence>
<keyword evidence="3" id="KW-1185">Reference proteome</keyword>
<proteinExistence type="predicted"/>
<dbReference type="AlphaFoldDB" id="A0AAV0KY96"/>
<evidence type="ECO:0000313" key="2">
    <source>
        <dbReference type="EMBL" id="CAI0426966.1"/>
    </source>
</evidence>
<feature type="non-terminal residue" evidence="2">
    <location>
        <position position="1"/>
    </location>
</feature>
<organism evidence="2 3">
    <name type="scientific">Linum tenue</name>
    <dbReference type="NCBI Taxonomy" id="586396"/>
    <lineage>
        <taxon>Eukaryota</taxon>
        <taxon>Viridiplantae</taxon>
        <taxon>Streptophyta</taxon>
        <taxon>Embryophyta</taxon>
        <taxon>Tracheophyta</taxon>
        <taxon>Spermatophyta</taxon>
        <taxon>Magnoliopsida</taxon>
        <taxon>eudicotyledons</taxon>
        <taxon>Gunneridae</taxon>
        <taxon>Pentapetalae</taxon>
        <taxon>rosids</taxon>
        <taxon>fabids</taxon>
        <taxon>Malpighiales</taxon>
        <taxon>Linaceae</taxon>
        <taxon>Linum</taxon>
    </lineage>
</organism>
<protein>
    <submittedName>
        <fullName evidence="2">Uncharacterized protein</fullName>
    </submittedName>
</protein>
<accession>A0AAV0KY96</accession>
<keyword evidence="1" id="KW-0812">Transmembrane</keyword>
<sequence>EDRDIAIFVQVHLPEFVDFGHDIRGFIHNLGWDSLLVDPPSLVCPELVRFFFCNLRSYGLSSRCFLSSCSVILLPFLLLILDKS</sequence>
<feature type="transmembrane region" description="Helical" evidence="1">
    <location>
        <begin position="60"/>
        <end position="81"/>
    </location>
</feature>
<dbReference type="EMBL" id="CAMGYJ010000005">
    <property type="protein sequence ID" value="CAI0426966.1"/>
    <property type="molecule type" value="Genomic_DNA"/>
</dbReference>
<evidence type="ECO:0000313" key="3">
    <source>
        <dbReference type="Proteomes" id="UP001154282"/>
    </source>
</evidence>
<comment type="caution">
    <text evidence="2">The sequence shown here is derived from an EMBL/GenBank/DDBJ whole genome shotgun (WGS) entry which is preliminary data.</text>
</comment>
<gene>
    <name evidence="2" type="ORF">LITE_LOCUS21000</name>
</gene>
<keyword evidence="1" id="KW-0472">Membrane</keyword>
<reference evidence="2" key="1">
    <citation type="submission" date="2022-08" db="EMBL/GenBank/DDBJ databases">
        <authorList>
            <person name="Gutierrez-Valencia J."/>
        </authorList>
    </citation>
    <scope>NUCLEOTIDE SEQUENCE</scope>
</reference>
<dbReference type="Proteomes" id="UP001154282">
    <property type="component" value="Unassembled WGS sequence"/>
</dbReference>
<keyword evidence="1" id="KW-1133">Transmembrane helix</keyword>
<name>A0AAV0KY96_9ROSI</name>